<name>A0A7Z0KYG2_9RHOB</name>
<dbReference type="GO" id="GO:0005737">
    <property type="term" value="C:cytoplasm"/>
    <property type="evidence" value="ECO:0007669"/>
    <property type="project" value="TreeGrafter"/>
</dbReference>
<dbReference type="InterPro" id="IPR030846">
    <property type="entry name" value="DnaG_bac"/>
</dbReference>
<evidence type="ECO:0000256" key="4">
    <source>
        <dbReference type="ARBA" id="ARBA00022695"/>
    </source>
</evidence>
<comment type="domain">
    <text evidence="12">Contains an N-terminal zinc-binding domain, a central core domain that contains the primase activity, and a C-terminal DnaB-binding domain.</text>
</comment>
<dbReference type="Gene3D" id="3.90.980.10">
    <property type="entry name" value="DNA primase, catalytic core, N-terminal domain"/>
    <property type="match status" value="1"/>
</dbReference>
<dbReference type="AlphaFoldDB" id="A0A7Z0KYG2"/>
<dbReference type="Pfam" id="PF01807">
    <property type="entry name" value="Zn_ribbon_DnaG"/>
    <property type="match status" value="1"/>
</dbReference>
<keyword evidence="7 12" id="KW-0863">Zinc-finger</keyword>
<dbReference type="InterPro" id="IPR002694">
    <property type="entry name" value="Znf_CHC2"/>
</dbReference>
<dbReference type="SUPFAM" id="SSF56731">
    <property type="entry name" value="DNA primase core"/>
    <property type="match status" value="1"/>
</dbReference>
<dbReference type="SUPFAM" id="SSF57783">
    <property type="entry name" value="Zinc beta-ribbon"/>
    <property type="match status" value="1"/>
</dbReference>
<dbReference type="InterPro" id="IPR034151">
    <property type="entry name" value="TOPRIM_DnaG_bac"/>
</dbReference>
<comment type="subunit">
    <text evidence="12">Monomer. Interacts with DnaB.</text>
</comment>
<evidence type="ECO:0000313" key="16">
    <source>
        <dbReference type="Proteomes" id="UP000529417"/>
    </source>
</evidence>
<evidence type="ECO:0000259" key="14">
    <source>
        <dbReference type="PROSITE" id="PS50880"/>
    </source>
</evidence>
<evidence type="ECO:0000256" key="7">
    <source>
        <dbReference type="ARBA" id="ARBA00022771"/>
    </source>
</evidence>
<dbReference type="GO" id="GO:0003899">
    <property type="term" value="F:DNA-directed RNA polymerase activity"/>
    <property type="evidence" value="ECO:0007669"/>
    <property type="project" value="UniProtKB-UniRule"/>
</dbReference>
<comment type="similarity">
    <text evidence="12">Belongs to the DnaG primase family.</text>
</comment>
<dbReference type="HAMAP" id="MF_00974">
    <property type="entry name" value="DNA_primase_DnaG"/>
    <property type="match status" value="1"/>
</dbReference>
<evidence type="ECO:0000256" key="3">
    <source>
        <dbReference type="ARBA" id="ARBA00022679"/>
    </source>
</evidence>
<dbReference type="SMART" id="SM00400">
    <property type="entry name" value="ZnF_CHCC"/>
    <property type="match status" value="1"/>
</dbReference>
<gene>
    <name evidence="12" type="primary">dnaG</name>
    <name evidence="15" type="ORF">HUK65_09240</name>
</gene>
<proteinExistence type="inferred from homology"/>
<dbReference type="Gene3D" id="3.40.1360.10">
    <property type="match status" value="1"/>
</dbReference>
<evidence type="ECO:0000256" key="2">
    <source>
        <dbReference type="ARBA" id="ARBA00022515"/>
    </source>
</evidence>
<keyword evidence="2 12" id="KW-0639">Primosome</keyword>
<evidence type="ECO:0000256" key="6">
    <source>
        <dbReference type="ARBA" id="ARBA00022723"/>
    </source>
</evidence>
<accession>A0A7Z0KYG2</accession>
<keyword evidence="5 12" id="KW-0235">DNA replication</keyword>
<evidence type="ECO:0000256" key="10">
    <source>
        <dbReference type="ARBA" id="ARBA00023125"/>
    </source>
</evidence>
<dbReference type="InterPro" id="IPR050219">
    <property type="entry name" value="DnaG_primase"/>
</dbReference>
<comment type="cofactor">
    <cofactor evidence="12">
        <name>Zn(2+)</name>
        <dbReference type="ChEBI" id="CHEBI:29105"/>
    </cofactor>
    <text evidence="12">Binds 1 zinc ion per monomer.</text>
</comment>
<dbReference type="Pfam" id="PF08275">
    <property type="entry name" value="DNAG_N"/>
    <property type="match status" value="1"/>
</dbReference>
<evidence type="ECO:0000256" key="8">
    <source>
        <dbReference type="ARBA" id="ARBA00022833"/>
    </source>
</evidence>
<feature type="compositionally biased region" description="Basic and acidic residues" evidence="13">
    <location>
        <begin position="616"/>
        <end position="631"/>
    </location>
</feature>
<dbReference type="FunFam" id="3.90.980.10:FF:000001">
    <property type="entry name" value="DNA primase"/>
    <property type="match status" value="1"/>
</dbReference>
<evidence type="ECO:0000256" key="12">
    <source>
        <dbReference type="HAMAP-Rule" id="MF_00974"/>
    </source>
</evidence>
<comment type="catalytic activity">
    <reaction evidence="12">
        <text>ssDNA + n NTP = ssDNA/pppN(pN)n-1 hybrid + (n-1) diphosphate.</text>
        <dbReference type="EC" id="2.7.7.101"/>
    </reaction>
</comment>
<keyword evidence="4 12" id="KW-0548">Nucleotidyltransferase</keyword>
<dbReference type="SMART" id="SM00493">
    <property type="entry name" value="TOPRIM"/>
    <property type="match status" value="1"/>
</dbReference>
<dbReference type="InterPro" id="IPR006295">
    <property type="entry name" value="DNA_primase_DnaG"/>
</dbReference>
<feature type="zinc finger region" description="CHC2-type" evidence="12">
    <location>
        <begin position="43"/>
        <end position="67"/>
    </location>
</feature>
<keyword evidence="8 12" id="KW-0862">Zinc</keyword>
<protein>
    <recommendedName>
        <fullName evidence="12">DNA primase</fullName>
        <ecNumber evidence="12">2.7.7.101</ecNumber>
    </recommendedName>
</protein>
<evidence type="ECO:0000256" key="5">
    <source>
        <dbReference type="ARBA" id="ARBA00022705"/>
    </source>
</evidence>
<feature type="region of interest" description="Disordered" evidence="13">
    <location>
        <begin position="612"/>
        <end position="631"/>
    </location>
</feature>
<dbReference type="InterPro" id="IPR006171">
    <property type="entry name" value="TOPRIM_dom"/>
</dbReference>
<dbReference type="FunFam" id="3.40.1360.10:FF:000002">
    <property type="entry name" value="DNA primase"/>
    <property type="match status" value="1"/>
</dbReference>
<dbReference type="PANTHER" id="PTHR30313:SF2">
    <property type="entry name" value="DNA PRIMASE"/>
    <property type="match status" value="1"/>
</dbReference>
<keyword evidence="1 12" id="KW-0240">DNA-directed RNA polymerase</keyword>
<dbReference type="EMBL" id="JACBXS010000015">
    <property type="protein sequence ID" value="NYS25175.1"/>
    <property type="molecule type" value="Genomic_DNA"/>
</dbReference>
<keyword evidence="11 12" id="KW-0804">Transcription</keyword>
<keyword evidence="16" id="KW-1185">Reference proteome</keyword>
<keyword evidence="10 12" id="KW-0238">DNA-binding</keyword>
<dbReference type="Gene3D" id="3.90.580.10">
    <property type="entry name" value="Zinc finger, CHC2-type domain"/>
    <property type="match status" value="1"/>
</dbReference>
<dbReference type="GO" id="GO:0000428">
    <property type="term" value="C:DNA-directed RNA polymerase complex"/>
    <property type="evidence" value="ECO:0007669"/>
    <property type="project" value="UniProtKB-KW"/>
</dbReference>
<dbReference type="NCBIfam" id="TIGR01391">
    <property type="entry name" value="dnaG"/>
    <property type="match status" value="1"/>
</dbReference>
<dbReference type="CDD" id="cd03364">
    <property type="entry name" value="TOPRIM_DnaG_primases"/>
    <property type="match status" value="1"/>
</dbReference>
<dbReference type="PANTHER" id="PTHR30313">
    <property type="entry name" value="DNA PRIMASE"/>
    <property type="match status" value="1"/>
</dbReference>
<comment type="function">
    <text evidence="12">RNA polymerase that catalyzes the synthesis of short RNA molecules used as primers for DNA polymerase during DNA replication.</text>
</comment>
<dbReference type="GO" id="GO:0006269">
    <property type="term" value="P:DNA replication, synthesis of primer"/>
    <property type="evidence" value="ECO:0007669"/>
    <property type="project" value="UniProtKB-UniRule"/>
</dbReference>
<dbReference type="GO" id="GO:0008270">
    <property type="term" value="F:zinc ion binding"/>
    <property type="evidence" value="ECO:0007669"/>
    <property type="project" value="UniProtKB-UniRule"/>
</dbReference>
<evidence type="ECO:0000256" key="1">
    <source>
        <dbReference type="ARBA" id="ARBA00022478"/>
    </source>
</evidence>
<dbReference type="GO" id="GO:1990077">
    <property type="term" value="C:primosome complex"/>
    <property type="evidence" value="ECO:0007669"/>
    <property type="project" value="UniProtKB-KW"/>
</dbReference>
<evidence type="ECO:0000256" key="13">
    <source>
        <dbReference type="SAM" id="MobiDB-lite"/>
    </source>
</evidence>
<comment type="caution">
    <text evidence="15">The sequence shown here is derived from an EMBL/GenBank/DDBJ whole genome shotgun (WGS) entry which is preliminary data.</text>
</comment>
<dbReference type="InterPro" id="IPR013264">
    <property type="entry name" value="DNAG_N"/>
</dbReference>
<evidence type="ECO:0000256" key="9">
    <source>
        <dbReference type="ARBA" id="ARBA00022842"/>
    </source>
</evidence>
<keyword evidence="9" id="KW-0460">Magnesium</keyword>
<organism evidence="15 16">
    <name type="scientific">Rhabdonatronobacter sediminivivens</name>
    <dbReference type="NCBI Taxonomy" id="2743469"/>
    <lineage>
        <taxon>Bacteria</taxon>
        <taxon>Pseudomonadati</taxon>
        <taxon>Pseudomonadota</taxon>
        <taxon>Alphaproteobacteria</taxon>
        <taxon>Rhodobacterales</taxon>
        <taxon>Paracoccaceae</taxon>
        <taxon>Rhabdonatronobacter</taxon>
    </lineage>
</organism>
<feature type="domain" description="Toprim" evidence="14">
    <location>
        <begin position="263"/>
        <end position="345"/>
    </location>
</feature>
<dbReference type="InterPro" id="IPR037068">
    <property type="entry name" value="DNA_primase_core_N_sf"/>
</dbReference>
<dbReference type="GO" id="GO:0003677">
    <property type="term" value="F:DNA binding"/>
    <property type="evidence" value="ECO:0007669"/>
    <property type="project" value="UniProtKB-KW"/>
</dbReference>
<keyword evidence="6 12" id="KW-0479">Metal-binding</keyword>
<dbReference type="Pfam" id="PF13662">
    <property type="entry name" value="Toprim_4"/>
    <property type="match status" value="1"/>
</dbReference>
<evidence type="ECO:0000313" key="15">
    <source>
        <dbReference type="EMBL" id="NYS25175.1"/>
    </source>
</evidence>
<reference evidence="15 16" key="1">
    <citation type="journal article" date="2000" name="Arch. Microbiol.">
        <title>Rhodobaca bogoriensis gen. nov. and sp. nov., an alkaliphilic purple nonsulfur bacterium from African Rift Valley soda lakes.</title>
        <authorList>
            <person name="Milford A.D."/>
            <person name="Achenbach L.A."/>
            <person name="Jung D.O."/>
            <person name="Madigan M.T."/>
        </authorList>
    </citation>
    <scope>NUCLEOTIDE SEQUENCE [LARGE SCALE GENOMIC DNA]</scope>
    <source>
        <strain evidence="15 16">2376</strain>
    </source>
</reference>
<keyword evidence="3 12" id="KW-0808">Transferase</keyword>
<dbReference type="EC" id="2.7.7.101" evidence="12"/>
<dbReference type="InterPro" id="IPR036977">
    <property type="entry name" value="DNA_primase_Znf_CHC2"/>
</dbReference>
<dbReference type="PROSITE" id="PS50880">
    <property type="entry name" value="TOPRIM"/>
    <property type="match status" value="1"/>
</dbReference>
<dbReference type="RefSeq" id="WP_179905879.1">
    <property type="nucleotide sequence ID" value="NZ_JACBXS010000015.1"/>
</dbReference>
<sequence>MSLPPGFLDELRNRVSIASVIGRAVTWDMRKSKPGKGDMWAPCPFHQEKSASFHVDDKKGFYYCFGCHAKGDALTFLRESQNLNFMEAVEILAREAGMTMPARDPAAAQKADRRAQLVEVTEAAARFFRMQLSTAAATEARAYLEGRGLSRETVERFGLGFAPDARQALWTHLTGAGVAPDLIIDAGLAARADDGGAPFDRFRGRIIFPIRDLRDRCIAFGGRALSANARAKYLNSPETELFDKGRSLYNAASARAAMSKGPGPLIVAEGYMDVIALSVAGFGAAVAPLGTAITEDQLRLLWRLSPEPVVALDGDKAGLRAAWRLIDVALPLIGPEQSLRFVMLPEGQDPDDLLRAGGAGAMRNLLDGALPLVRLLWQRETEGQVLDSPERRAALDARLRAALGRITDQSLRGHYAEELRRLRYEAFAPARGPRAPQSSWRGGGGMAGGRRRAFPAAPLAGTRGTLLAAGPDDAVADHLHEAIILAVLIAHPAHLPDFEPALERAEMRDAGHERLRLILLEHVADPGNLRGRLAERAGDALDALLSIPHVRIAPPVRPDADPELVRACLEEEFAMLSARRGALAETREAMEDLTRVADEGVTWRLGQAAAARHRTERSGLSDTRDLGEDRSELSQRLQELIDKQVWVKRKR</sequence>
<dbReference type="Proteomes" id="UP000529417">
    <property type="component" value="Unassembled WGS sequence"/>
</dbReference>
<evidence type="ECO:0000256" key="11">
    <source>
        <dbReference type="ARBA" id="ARBA00023163"/>
    </source>
</evidence>